<dbReference type="eggNOG" id="ENOG502SZPN">
    <property type="taxonomic scope" value="Eukaryota"/>
</dbReference>
<dbReference type="InterPro" id="IPR002350">
    <property type="entry name" value="Kazal_dom"/>
</dbReference>
<feature type="region of interest" description="Disordered" evidence="4">
    <location>
        <begin position="204"/>
        <end position="232"/>
    </location>
</feature>
<dbReference type="OrthoDB" id="126772at2759"/>
<feature type="signal peptide" evidence="5">
    <location>
        <begin position="1"/>
        <end position="25"/>
    </location>
</feature>
<feature type="region of interest" description="Disordered" evidence="4">
    <location>
        <begin position="607"/>
        <end position="636"/>
    </location>
</feature>
<dbReference type="OMA" id="NWRIVSE"/>
<dbReference type="Proteomes" id="UP000007801">
    <property type="component" value="Unassembled WGS sequence"/>
</dbReference>
<feature type="domain" description="Kazal-like" evidence="6">
    <location>
        <begin position="137"/>
        <end position="197"/>
    </location>
</feature>
<evidence type="ECO:0000256" key="5">
    <source>
        <dbReference type="SAM" id="SignalP"/>
    </source>
</evidence>
<keyword evidence="2" id="KW-0722">Serine protease inhibitor</keyword>
<protein>
    <recommendedName>
        <fullName evidence="6">Kazal-like domain-containing protein</fullName>
    </recommendedName>
</protein>
<dbReference type="InterPro" id="IPR036058">
    <property type="entry name" value="Kazal_dom_sf"/>
</dbReference>
<feature type="domain" description="Kazal-like" evidence="6">
    <location>
        <begin position="346"/>
        <end position="397"/>
    </location>
</feature>
<evidence type="ECO:0000313" key="7">
    <source>
        <dbReference type="EMBL" id="EDV43734.1"/>
    </source>
</evidence>
<dbReference type="GeneID" id="6499166"/>
<dbReference type="PANTHER" id="PTHR10913">
    <property type="entry name" value="FOLLISTATIN-RELATED"/>
    <property type="match status" value="1"/>
</dbReference>
<dbReference type="CDD" id="cd00104">
    <property type="entry name" value="KAZAL_FS"/>
    <property type="match status" value="3"/>
</dbReference>
<dbReference type="FunCoup" id="B3LVW0">
    <property type="interactions" value="16"/>
</dbReference>
<dbReference type="Pfam" id="PF00050">
    <property type="entry name" value="Kazal_1"/>
    <property type="match status" value="1"/>
</dbReference>
<dbReference type="GO" id="GO:0005576">
    <property type="term" value="C:extracellular region"/>
    <property type="evidence" value="ECO:0007669"/>
    <property type="project" value="TreeGrafter"/>
</dbReference>
<name>B3LVW0_DROAN</name>
<feature type="region of interest" description="Disordered" evidence="4">
    <location>
        <begin position="654"/>
        <end position="709"/>
    </location>
</feature>
<dbReference type="PROSITE" id="PS51465">
    <property type="entry name" value="KAZAL_2"/>
    <property type="match status" value="2"/>
</dbReference>
<accession>B3LVW0</accession>
<evidence type="ECO:0000256" key="3">
    <source>
        <dbReference type="ARBA" id="ARBA00023157"/>
    </source>
</evidence>
<gene>
    <name evidence="7" type="primary">Dana\GF16370</name>
    <name evidence="7" type="synonym">dana_GLEANR_17639</name>
    <name evidence="7" type="ORF">GF16370</name>
</gene>
<dbReference type="SUPFAM" id="SSF100895">
    <property type="entry name" value="Kazal-type serine protease inhibitors"/>
    <property type="match status" value="3"/>
</dbReference>
<dbReference type="HOGENOM" id="CLU_368918_0_0_1"/>
<keyword evidence="3" id="KW-1015">Disulfide bond</keyword>
<evidence type="ECO:0000256" key="2">
    <source>
        <dbReference type="ARBA" id="ARBA00022900"/>
    </source>
</evidence>
<dbReference type="InterPro" id="IPR050653">
    <property type="entry name" value="Prot_Inhib_GrowthFact_Antg"/>
</dbReference>
<dbReference type="GO" id="GO:0007304">
    <property type="term" value="P:chorion-containing eggshell formation"/>
    <property type="evidence" value="ECO:0007669"/>
    <property type="project" value="EnsemblMetazoa"/>
</dbReference>
<evidence type="ECO:0000256" key="1">
    <source>
        <dbReference type="ARBA" id="ARBA00022690"/>
    </source>
</evidence>
<feature type="compositionally biased region" description="Low complexity" evidence="4">
    <location>
        <begin position="607"/>
        <end position="623"/>
    </location>
</feature>
<sequence length="750" mass="83491">MAGRCVVLLSLYFGILCQILAFSAAQDQVVQACSNDDVPMCAQSTANGMNFLFRNECDLRKAQRSNLMGAPIYEVSLRNCFPNCEFECSTRQRPVCGVSSQTGHRRTFKSRCEMIRTSCLSGSEWLVQQWGVCPKENSLPQNSQKPLQPVRCTKIYRPVCAMYAGVKSTFSNECLVNAENVKTQRNWRIVSQGLCGEDSLKMKQSYKQKPQTKPKVDADRTKRSNKYKNNRLSQSDDFQIPEDAVQIYAPSTFHTQFISQTGAMEKSYSLPARKPYVVSPQKPKVRKVYGSRNSKNPVKSCVFGNDPICGTFKSQRRTFSSVCDLMEYSQRFGNAWTISHDGACRQCDKPCPTVIQPICATRNGFNHTIINECYLERVRCKDPASIWKLVHKGECPMPLGNKPQGIHTKKIKPLSVVPVVLYGKNIFRQSSTEKTNLKKVATTKKITTTHKPQHHLKSTTIKTPLPSLEPNNRKIRKIELSGFTNFSGSKLSNYVKSDEDAFWSSNDNWLIGKTLDNVNGFFNKKPASFKKTYVEKKPPSYKHFTNTVRAPLTTSTTTTVAPPPQLPVFVSFSSPELLDLDFDNKPTIFGDDDAQLLQMLTTKMTTTTTSATPVPSTTQPSTTELATSIGTTEATTYPEDTTSVAVEITSEDSLGFTDPETTEEVLISSTTDAPPQTTTEPEELYSQTTDGTETPTTTSATELSSSTQNADYTADELSAETSGQTSIYGLDKNSLIMRLLRARSSQNVLI</sequence>
<keyword evidence="1" id="KW-0646">Protease inhibitor</keyword>
<dbReference type="EMBL" id="CH902617">
    <property type="protein sequence ID" value="EDV43734.1"/>
    <property type="molecule type" value="Genomic_DNA"/>
</dbReference>
<keyword evidence="8" id="KW-1185">Reference proteome</keyword>
<dbReference type="InParanoid" id="B3LVW0"/>
<feature type="compositionally biased region" description="Polar residues" evidence="4">
    <location>
        <begin position="667"/>
        <end position="679"/>
    </location>
</feature>
<dbReference type="Gene3D" id="3.30.60.30">
    <property type="match status" value="4"/>
</dbReference>
<evidence type="ECO:0000313" key="8">
    <source>
        <dbReference type="Proteomes" id="UP000007801"/>
    </source>
</evidence>
<dbReference type="KEGG" id="dan:6499166"/>
<dbReference type="SMART" id="SM00280">
    <property type="entry name" value="KAZAL"/>
    <property type="match status" value="3"/>
</dbReference>
<feature type="compositionally biased region" description="Low complexity" evidence="4">
    <location>
        <begin position="686"/>
        <end position="707"/>
    </location>
</feature>
<dbReference type="AlphaFoldDB" id="B3LVW0"/>
<evidence type="ECO:0000256" key="4">
    <source>
        <dbReference type="SAM" id="MobiDB-lite"/>
    </source>
</evidence>
<keyword evidence="5" id="KW-0732">Signal</keyword>
<proteinExistence type="predicted"/>
<organism evidence="7 8">
    <name type="scientific">Drosophila ananassae</name>
    <name type="common">Fruit fly</name>
    <dbReference type="NCBI Taxonomy" id="7217"/>
    <lineage>
        <taxon>Eukaryota</taxon>
        <taxon>Metazoa</taxon>
        <taxon>Ecdysozoa</taxon>
        <taxon>Arthropoda</taxon>
        <taxon>Hexapoda</taxon>
        <taxon>Insecta</taxon>
        <taxon>Pterygota</taxon>
        <taxon>Neoptera</taxon>
        <taxon>Endopterygota</taxon>
        <taxon>Diptera</taxon>
        <taxon>Brachycera</taxon>
        <taxon>Muscomorpha</taxon>
        <taxon>Ephydroidea</taxon>
        <taxon>Drosophilidae</taxon>
        <taxon>Drosophila</taxon>
        <taxon>Sophophora</taxon>
    </lineage>
</organism>
<dbReference type="PANTHER" id="PTHR10913:SF45">
    <property type="entry name" value="FOLLISTATIN, ISOFORM A-RELATED"/>
    <property type="match status" value="1"/>
</dbReference>
<reference evidence="7 8" key="1">
    <citation type="journal article" date="2007" name="Nature">
        <title>Evolution of genes and genomes on the Drosophila phylogeny.</title>
        <authorList>
            <consortium name="Drosophila 12 Genomes Consortium"/>
            <person name="Clark A.G."/>
            <person name="Eisen M.B."/>
            <person name="Smith D.R."/>
            <person name="Bergman C.M."/>
            <person name="Oliver B."/>
            <person name="Markow T.A."/>
            <person name="Kaufman T.C."/>
            <person name="Kellis M."/>
            <person name="Gelbart W."/>
            <person name="Iyer V.N."/>
            <person name="Pollard D.A."/>
            <person name="Sackton T.B."/>
            <person name="Larracuente A.M."/>
            <person name="Singh N.D."/>
            <person name="Abad J.P."/>
            <person name="Abt D.N."/>
            <person name="Adryan B."/>
            <person name="Aguade M."/>
            <person name="Akashi H."/>
            <person name="Anderson W.W."/>
            <person name="Aquadro C.F."/>
            <person name="Ardell D.H."/>
            <person name="Arguello R."/>
            <person name="Artieri C.G."/>
            <person name="Barbash D.A."/>
            <person name="Barker D."/>
            <person name="Barsanti P."/>
            <person name="Batterham P."/>
            <person name="Batzoglou S."/>
            <person name="Begun D."/>
            <person name="Bhutkar A."/>
            <person name="Blanco E."/>
            <person name="Bosak S.A."/>
            <person name="Bradley R.K."/>
            <person name="Brand A.D."/>
            <person name="Brent M.R."/>
            <person name="Brooks A.N."/>
            <person name="Brown R.H."/>
            <person name="Butlin R.K."/>
            <person name="Caggese C."/>
            <person name="Calvi B.R."/>
            <person name="Bernardo de Carvalho A."/>
            <person name="Caspi A."/>
            <person name="Castrezana S."/>
            <person name="Celniker S.E."/>
            <person name="Chang J.L."/>
            <person name="Chapple C."/>
            <person name="Chatterji S."/>
            <person name="Chinwalla A."/>
            <person name="Civetta A."/>
            <person name="Clifton S.W."/>
            <person name="Comeron J.M."/>
            <person name="Costello J.C."/>
            <person name="Coyne J.A."/>
            <person name="Daub J."/>
            <person name="David R.G."/>
            <person name="Delcher A.L."/>
            <person name="Delehaunty K."/>
            <person name="Do C.B."/>
            <person name="Ebling H."/>
            <person name="Edwards K."/>
            <person name="Eickbush T."/>
            <person name="Evans J.D."/>
            <person name="Filipski A."/>
            <person name="Findeiss S."/>
            <person name="Freyhult E."/>
            <person name="Fulton L."/>
            <person name="Fulton R."/>
            <person name="Garcia A.C."/>
            <person name="Gardiner A."/>
            <person name="Garfield D.A."/>
            <person name="Garvin B.E."/>
            <person name="Gibson G."/>
            <person name="Gilbert D."/>
            <person name="Gnerre S."/>
            <person name="Godfrey J."/>
            <person name="Good R."/>
            <person name="Gotea V."/>
            <person name="Gravely B."/>
            <person name="Greenberg A.J."/>
            <person name="Griffiths-Jones S."/>
            <person name="Gross S."/>
            <person name="Guigo R."/>
            <person name="Gustafson E.A."/>
            <person name="Haerty W."/>
            <person name="Hahn M.W."/>
            <person name="Halligan D.L."/>
            <person name="Halpern A.L."/>
            <person name="Halter G.M."/>
            <person name="Han M.V."/>
            <person name="Heger A."/>
            <person name="Hillier L."/>
            <person name="Hinrichs A.S."/>
            <person name="Holmes I."/>
            <person name="Hoskins R.A."/>
            <person name="Hubisz M.J."/>
            <person name="Hultmark D."/>
            <person name="Huntley M.A."/>
            <person name="Jaffe D.B."/>
            <person name="Jagadeeshan S."/>
            <person name="Jeck W.R."/>
            <person name="Johnson J."/>
            <person name="Jones C.D."/>
            <person name="Jordan W.C."/>
            <person name="Karpen G.H."/>
            <person name="Kataoka E."/>
            <person name="Keightley P.D."/>
            <person name="Kheradpour P."/>
            <person name="Kirkness E.F."/>
            <person name="Koerich L.B."/>
            <person name="Kristiansen K."/>
            <person name="Kudrna D."/>
            <person name="Kulathinal R.J."/>
            <person name="Kumar S."/>
            <person name="Kwok R."/>
            <person name="Lander E."/>
            <person name="Langley C.H."/>
            <person name="Lapoint R."/>
            <person name="Lazzaro B.P."/>
            <person name="Lee S.J."/>
            <person name="Levesque L."/>
            <person name="Li R."/>
            <person name="Lin C.F."/>
            <person name="Lin M.F."/>
            <person name="Lindblad-Toh K."/>
            <person name="Llopart A."/>
            <person name="Long M."/>
            <person name="Low L."/>
            <person name="Lozovsky E."/>
            <person name="Lu J."/>
            <person name="Luo M."/>
            <person name="Machado C.A."/>
            <person name="Makalowski W."/>
            <person name="Marzo M."/>
            <person name="Matsuda M."/>
            <person name="Matzkin L."/>
            <person name="McAllister B."/>
            <person name="McBride C.S."/>
            <person name="McKernan B."/>
            <person name="McKernan K."/>
            <person name="Mendez-Lago M."/>
            <person name="Minx P."/>
            <person name="Mollenhauer M.U."/>
            <person name="Montooth K."/>
            <person name="Mount S.M."/>
            <person name="Mu X."/>
            <person name="Myers E."/>
            <person name="Negre B."/>
            <person name="Newfeld S."/>
            <person name="Nielsen R."/>
            <person name="Noor M.A."/>
            <person name="O'Grady P."/>
            <person name="Pachter L."/>
            <person name="Papaceit M."/>
            <person name="Parisi M.J."/>
            <person name="Parisi M."/>
            <person name="Parts L."/>
            <person name="Pedersen J.S."/>
            <person name="Pesole G."/>
            <person name="Phillippy A.M."/>
            <person name="Ponting C.P."/>
            <person name="Pop M."/>
            <person name="Porcelli D."/>
            <person name="Powell J.R."/>
            <person name="Prohaska S."/>
            <person name="Pruitt K."/>
            <person name="Puig M."/>
            <person name="Quesneville H."/>
            <person name="Ram K.R."/>
            <person name="Rand D."/>
            <person name="Rasmussen M.D."/>
            <person name="Reed L.K."/>
            <person name="Reenan R."/>
            <person name="Reily A."/>
            <person name="Remington K.A."/>
            <person name="Rieger T.T."/>
            <person name="Ritchie M.G."/>
            <person name="Robin C."/>
            <person name="Rogers Y.H."/>
            <person name="Rohde C."/>
            <person name="Rozas J."/>
            <person name="Rubenfield M.J."/>
            <person name="Ruiz A."/>
            <person name="Russo S."/>
            <person name="Salzberg S.L."/>
            <person name="Sanchez-Gracia A."/>
            <person name="Saranga D.J."/>
            <person name="Sato H."/>
            <person name="Schaeffer S.W."/>
            <person name="Schatz M.C."/>
            <person name="Schlenke T."/>
            <person name="Schwartz R."/>
            <person name="Segarra C."/>
            <person name="Singh R.S."/>
            <person name="Sirot L."/>
            <person name="Sirota M."/>
            <person name="Sisneros N.B."/>
            <person name="Smith C.D."/>
            <person name="Smith T.F."/>
            <person name="Spieth J."/>
            <person name="Stage D.E."/>
            <person name="Stark A."/>
            <person name="Stephan W."/>
            <person name="Strausberg R.L."/>
            <person name="Strempel S."/>
            <person name="Sturgill D."/>
            <person name="Sutton G."/>
            <person name="Sutton G.G."/>
            <person name="Tao W."/>
            <person name="Teichmann S."/>
            <person name="Tobari Y.N."/>
            <person name="Tomimura Y."/>
            <person name="Tsolas J.M."/>
            <person name="Valente V.L."/>
            <person name="Venter E."/>
            <person name="Venter J.C."/>
            <person name="Vicario S."/>
            <person name="Vieira F.G."/>
            <person name="Vilella A.J."/>
            <person name="Villasante A."/>
            <person name="Walenz B."/>
            <person name="Wang J."/>
            <person name="Wasserman M."/>
            <person name="Watts T."/>
            <person name="Wilson D."/>
            <person name="Wilson R.K."/>
            <person name="Wing R.A."/>
            <person name="Wolfner M.F."/>
            <person name="Wong A."/>
            <person name="Wong G.K."/>
            <person name="Wu C.I."/>
            <person name="Wu G."/>
            <person name="Yamamoto D."/>
            <person name="Yang H.P."/>
            <person name="Yang S.P."/>
            <person name="Yorke J.A."/>
            <person name="Yoshida K."/>
            <person name="Zdobnov E."/>
            <person name="Zhang P."/>
            <person name="Zhang Y."/>
            <person name="Zimin A.V."/>
            <person name="Baldwin J."/>
            <person name="Abdouelleil A."/>
            <person name="Abdulkadir J."/>
            <person name="Abebe A."/>
            <person name="Abera B."/>
            <person name="Abreu J."/>
            <person name="Acer S.C."/>
            <person name="Aftuck L."/>
            <person name="Alexander A."/>
            <person name="An P."/>
            <person name="Anderson E."/>
            <person name="Anderson S."/>
            <person name="Arachi H."/>
            <person name="Azer M."/>
            <person name="Bachantsang P."/>
            <person name="Barry A."/>
            <person name="Bayul T."/>
            <person name="Berlin A."/>
            <person name="Bessette D."/>
            <person name="Bloom T."/>
            <person name="Blye J."/>
            <person name="Boguslavskiy L."/>
            <person name="Bonnet C."/>
            <person name="Boukhgalter B."/>
            <person name="Bourzgui I."/>
            <person name="Brown A."/>
            <person name="Cahill P."/>
            <person name="Channer S."/>
            <person name="Cheshatsang Y."/>
            <person name="Chuda L."/>
            <person name="Citroen M."/>
            <person name="Collymore A."/>
            <person name="Cooke P."/>
            <person name="Costello M."/>
            <person name="D'Aco K."/>
            <person name="Daza R."/>
            <person name="De Haan G."/>
            <person name="DeGray S."/>
            <person name="DeMaso C."/>
            <person name="Dhargay N."/>
            <person name="Dooley K."/>
            <person name="Dooley E."/>
            <person name="Doricent M."/>
            <person name="Dorje P."/>
            <person name="Dorjee K."/>
            <person name="Dupes A."/>
            <person name="Elong R."/>
            <person name="Falk J."/>
            <person name="Farina A."/>
            <person name="Faro S."/>
            <person name="Ferguson D."/>
            <person name="Fisher S."/>
            <person name="Foley C.D."/>
            <person name="Franke A."/>
            <person name="Friedrich D."/>
            <person name="Gadbois L."/>
            <person name="Gearin G."/>
            <person name="Gearin C.R."/>
            <person name="Giannoukos G."/>
            <person name="Goode T."/>
            <person name="Graham J."/>
            <person name="Grandbois E."/>
            <person name="Grewal S."/>
            <person name="Gyaltsen K."/>
            <person name="Hafez N."/>
            <person name="Hagos B."/>
            <person name="Hall J."/>
            <person name="Henson C."/>
            <person name="Hollinger A."/>
            <person name="Honan T."/>
            <person name="Huard M.D."/>
            <person name="Hughes L."/>
            <person name="Hurhula B."/>
            <person name="Husby M.E."/>
            <person name="Kamat A."/>
            <person name="Kanga B."/>
            <person name="Kashin S."/>
            <person name="Khazanovich D."/>
            <person name="Kisner P."/>
            <person name="Lance K."/>
            <person name="Lara M."/>
            <person name="Lee W."/>
            <person name="Lennon N."/>
            <person name="Letendre F."/>
            <person name="LeVine R."/>
            <person name="Lipovsky A."/>
            <person name="Liu X."/>
            <person name="Liu J."/>
            <person name="Liu S."/>
            <person name="Lokyitsang T."/>
            <person name="Lokyitsang Y."/>
            <person name="Lubonja R."/>
            <person name="Lui A."/>
            <person name="MacDonald P."/>
            <person name="Magnisalis V."/>
            <person name="Maru K."/>
            <person name="Matthews C."/>
            <person name="McCusker W."/>
            <person name="McDonough S."/>
            <person name="Mehta T."/>
            <person name="Meldrim J."/>
            <person name="Meneus L."/>
            <person name="Mihai O."/>
            <person name="Mihalev A."/>
            <person name="Mihova T."/>
            <person name="Mittelman R."/>
            <person name="Mlenga V."/>
            <person name="Montmayeur A."/>
            <person name="Mulrain L."/>
            <person name="Navidi A."/>
            <person name="Naylor J."/>
            <person name="Negash T."/>
            <person name="Nguyen T."/>
            <person name="Nguyen N."/>
            <person name="Nicol R."/>
            <person name="Norbu C."/>
            <person name="Norbu N."/>
            <person name="Novod N."/>
            <person name="O'Neill B."/>
            <person name="Osman S."/>
            <person name="Markiewicz E."/>
            <person name="Oyono O.L."/>
            <person name="Patti C."/>
            <person name="Phunkhang P."/>
            <person name="Pierre F."/>
            <person name="Priest M."/>
            <person name="Raghuraman S."/>
            <person name="Rege F."/>
            <person name="Reyes R."/>
            <person name="Rise C."/>
            <person name="Rogov P."/>
            <person name="Ross K."/>
            <person name="Ryan E."/>
            <person name="Settipalli S."/>
            <person name="Shea T."/>
            <person name="Sherpa N."/>
            <person name="Shi L."/>
            <person name="Shih D."/>
            <person name="Sparrow T."/>
            <person name="Spaulding J."/>
            <person name="Stalker J."/>
            <person name="Stange-Thomann N."/>
            <person name="Stavropoulos S."/>
            <person name="Stone C."/>
            <person name="Strader C."/>
            <person name="Tesfaye S."/>
            <person name="Thomson T."/>
            <person name="Thoulutsang Y."/>
            <person name="Thoulutsang D."/>
            <person name="Topham K."/>
            <person name="Topping I."/>
            <person name="Tsamla T."/>
            <person name="Vassiliev H."/>
            <person name="Vo A."/>
            <person name="Wangchuk T."/>
            <person name="Wangdi T."/>
            <person name="Weiand M."/>
            <person name="Wilkinson J."/>
            <person name="Wilson A."/>
            <person name="Yadav S."/>
            <person name="Young G."/>
            <person name="Yu Q."/>
            <person name="Zembek L."/>
            <person name="Zhong D."/>
            <person name="Zimmer A."/>
            <person name="Zwirko Z."/>
            <person name="Jaffe D.B."/>
            <person name="Alvarez P."/>
            <person name="Brockman W."/>
            <person name="Butler J."/>
            <person name="Chin C."/>
            <person name="Gnerre S."/>
            <person name="Grabherr M."/>
            <person name="Kleber M."/>
            <person name="Mauceli E."/>
            <person name="MacCallum I."/>
        </authorList>
    </citation>
    <scope>NUCLEOTIDE SEQUENCE [LARGE SCALE GENOMIC DNA]</scope>
    <source>
        <strain evidence="8">Tucson 14024-0371.13</strain>
    </source>
</reference>
<evidence type="ECO:0000259" key="6">
    <source>
        <dbReference type="PROSITE" id="PS51465"/>
    </source>
</evidence>
<feature type="chain" id="PRO_5002789554" description="Kazal-like domain-containing protein" evidence="5">
    <location>
        <begin position="26"/>
        <end position="750"/>
    </location>
</feature>
<dbReference type="Pfam" id="PF07648">
    <property type="entry name" value="Kazal_2"/>
    <property type="match status" value="2"/>
</dbReference>
<dbReference type="PhylomeDB" id="B3LVW0"/>